<evidence type="ECO:0000256" key="1">
    <source>
        <dbReference type="SAM" id="Phobius"/>
    </source>
</evidence>
<organism evidence="3 4">
    <name type="scientific">Candidatus Roizmanbacteria bacterium RIFCSPLOWO2_01_FULL_42_14</name>
    <dbReference type="NCBI Taxonomy" id="1802068"/>
    <lineage>
        <taxon>Bacteria</taxon>
        <taxon>Candidatus Roizmaniibacteriota</taxon>
    </lineage>
</organism>
<protein>
    <recommendedName>
        <fullName evidence="2">Lipid A biosynthesis N-terminal domain-containing protein</fullName>
    </recommendedName>
</protein>
<dbReference type="GO" id="GO:0016020">
    <property type="term" value="C:membrane"/>
    <property type="evidence" value="ECO:0007669"/>
    <property type="project" value="GOC"/>
</dbReference>
<proteinExistence type="predicted"/>
<dbReference type="Pfam" id="PF07578">
    <property type="entry name" value="LAB_N"/>
    <property type="match status" value="1"/>
</dbReference>
<dbReference type="AlphaFoldDB" id="A0A1F7J8I5"/>
<feature type="transmembrane region" description="Helical" evidence="1">
    <location>
        <begin position="45"/>
        <end position="62"/>
    </location>
</feature>
<comment type="caution">
    <text evidence="3">The sequence shown here is derived from an EMBL/GenBank/DDBJ whole genome shotgun (WGS) entry which is preliminary data.</text>
</comment>
<dbReference type="SMART" id="SM01259">
    <property type="entry name" value="LAB_N"/>
    <property type="match status" value="1"/>
</dbReference>
<dbReference type="EMBL" id="MGAS01000016">
    <property type="protein sequence ID" value="OGK51920.1"/>
    <property type="molecule type" value="Genomic_DNA"/>
</dbReference>
<keyword evidence="1" id="KW-0472">Membrane</keyword>
<evidence type="ECO:0000259" key="2">
    <source>
        <dbReference type="SMART" id="SM01259"/>
    </source>
</evidence>
<gene>
    <name evidence="3" type="ORF">A3B02_02120</name>
</gene>
<accession>A0A1F7J8I5</accession>
<dbReference type="Proteomes" id="UP000178914">
    <property type="component" value="Unassembled WGS sequence"/>
</dbReference>
<reference evidence="3 4" key="1">
    <citation type="journal article" date="2016" name="Nat. Commun.">
        <title>Thousands of microbial genomes shed light on interconnected biogeochemical processes in an aquifer system.</title>
        <authorList>
            <person name="Anantharaman K."/>
            <person name="Brown C.T."/>
            <person name="Hug L.A."/>
            <person name="Sharon I."/>
            <person name="Castelle C.J."/>
            <person name="Probst A.J."/>
            <person name="Thomas B.C."/>
            <person name="Singh A."/>
            <person name="Wilkins M.J."/>
            <person name="Karaoz U."/>
            <person name="Brodie E.L."/>
            <person name="Williams K.H."/>
            <person name="Hubbard S.S."/>
            <person name="Banfield J.F."/>
        </authorList>
    </citation>
    <scope>NUCLEOTIDE SEQUENCE [LARGE SCALE GENOMIC DNA]</scope>
</reference>
<feature type="domain" description="Lipid A biosynthesis N-terminal" evidence="2">
    <location>
        <begin position="14"/>
        <end position="85"/>
    </location>
</feature>
<feature type="transmembrane region" description="Helical" evidence="1">
    <location>
        <begin position="12"/>
        <end position="33"/>
    </location>
</feature>
<evidence type="ECO:0000313" key="3">
    <source>
        <dbReference type="EMBL" id="OGK51920.1"/>
    </source>
</evidence>
<dbReference type="GO" id="GO:0008915">
    <property type="term" value="F:lipid-A-disaccharide synthase activity"/>
    <property type="evidence" value="ECO:0007669"/>
    <property type="project" value="InterPro"/>
</dbReference>
<keyword evidence="1" id="KW-0812">Transmembrane</keyword>
<sequence>MMIFGFAFDFWTIWGLAAQGLFFGSFLVQWWLSEQKKESYLPVEFWYLRLAGSGMLLLYVFIRRDIVFLLATVLQSFIYLRNIGLMKRNKS</sequence>
<keyword evidence="1" id="KW-1133">Transmembrane helix</keyword>
<name>A0A1F7J8I5_9BACT</name>
<dbReference type="STRING" id="1802068.A3B02_02120"/>
<dbReference type="InterPro" id="IPR011499">
    <property type="entry name" value="Lipid_A_biosynth_N"/>
</dbReference>
<dbReference type="GO" id="GO:0009245">
    <property type="term" value="P:lipid A biosynthetic process"/>
    <property type="evidence" value="ECO:0007669"/>
    <property type="project" value="InterPro"/>
</dbReference>
<feature type="transmembrane region" description="Helical" evidence="1">
    <location>
        <begin position="68"/>
        <end position="85"/>
    </location>
</feature>
<evidence type="ECO:0000313" key="4">
    <source>
        <dbReference type="Proteomes" id="UP000178914"/>
    </source>
</evidence>